<name>A0A6N4TH57_9FIRM</name>
<dbReference type="RefSeq" id="WP_118277433.1">
    <property type="nucleotide sequence ID" value="NZ_AP019695.1"/>
</dbReference>
<keyword evidence="1" id="KW-1133">Transmembrane helix</keyword>
<organism evidence="4 5">
    <name type="scientific">Amedibacterium intestinale</name>
    <dbReference type="NCBI Taxonomy" id="2583452"/>
    <lineage>
        <taxon>Bacteria</taxon>
        <taxon>Bacillati</taxon>
        <taxon>Bacillota</taxon>
        <taxon>Erysipelotrichia</taxon>
        <taxon>Erysipelotrichales</taxon>
        <taxon>Erysipelotrichaceae</taxon>
        <taxon>Amedibacterium</taxon>
    </lineage>
</organism>
<evidence type="ECO:0000259" key="3">
    <source>
        <dbReference type="PROSITE" id="PS50866"/>
    </source>
</evidence>
<keyword evidence="5" id="KW-1185">Reference proteome</keyword>
<dbReference type="Pfam" id="PF17802">
    <property type="entry name" value="SpaA"/>
    <property type="match status" value="1"/>
</dbReference>
<dbReference type="PROSITE" id="PS50866">
    <property type="entry name" value="GOLD"/>
    <property type="match status" value="1"/>
</dbReference>
<dbReference type="Proteomes" id="UP000464754">
    <property type="component" value="Chromosome"/>
</dbReference>
<keyword evidence="1" id="KW-0812">Transmembrane</keyword>
<evidence type="ECO:0000256" key="2">
    <source>
        <dbReference type="SAM" id="SignalP"/>
    </source>
</evidence>
<dbReference type="KEGG" id="aarg:Aargi30884_09600"/>
<proteinExistence type="predicted"/>
<protein>
    <recommendedName>
        <fullName evidence="3">GOLD domain-containing protein</fullName>
    </recommendedName>
</protein>
<dbReference type="EMBL" id="AP019695">
    <property type="protein sequence ID" value="BBK22057.1"/>
    <property type="molecule type" value="Genomic_DNA"/>
</dbReference>
<keyword evidence="2" id="KW-0732">Signal</keyword>
<evidence type="ECO:0000313" key="5">
    <source>
        <dbReference type="Proteomes" id="UP000464754"/>
    </source>
</evidence>
<feature type="transmembrane region" description="Helical" evidence="1">
    <location>
        <begin position="122"/>
        <end position="143"/>
    </location>
</feature>
<feature type="signal peptide" evidence="2">
    <location>
        <begin position="1"/>
        <end position="20"/>
    </location>
</feature>
<dbReference type="InterPro" id="IPR009038">
    <property type="entry name" value="GOLD_dom"/>
</dbReference>
<dbReference type="InterPro" id="IPR041033">
    <property type="entry name" value="SpaA_PFL_dom_1"/>
</dbReference>
<dbReference type="Gene3D" id="2.60.40.10">
    <property type="entry name" value="Immunoglobulins"/>
    <property type="match status" value="1"/>
</dbReference>
<feature type="domain" description="GOLD" evidence="3">
    <location>
        <begin position="2"/>
        <end position="101"/>
    </location>
</feature>
<sequence length="147" mass="17298">MKRCFFILVIMMFTCLSIYAAESNEETSMIVYVEDKEGNVIKDTMFGIYDDEGKLLSMEKSDSQGKLYFYELEKGEFTIRLMENLSIYNMNKTEFTFHITDDNQNIVHIRLEKKRDVNIRDIVSQTIVWVVFLLGCAGSFYIYTKIK</sequence>
<gene>
    <name evidence="4" type="ORF">Aargi30884_09600</name>
</gene>
<evidence type="ECO:0000313" key="4">
    <source>
        <dbReference type="EMBL" id="BBK22057.1"/>
    </source>
</evidence>
<keyword evidence="1" id="KW-0472">Membrane</keyword>
<accession>A0A6N4TH57</accession>
<feature type="chain" id="PRO_5039467416" description="GOLD domain-containing protein" evidence="2">
    <location>
        <begin position="21"/>
        <end position="147"/>
    </location>
</feature>
<evidence type="ECO:0000256" key="1">
    <source>
        <dbReference type="SAM" id="Phobius"/>
    </source>
</evidence>
<reference evidence="5" key="1">
    <citation type="submission" date="2019-05" db="EMBL/GenBank/DDBJ databases">
        <title>Complete genome sequencing of Absiella argi strain JCM 30884.</title>
        <authorList>
            <person name="Sakamoto M."/>
            <person name="Murakami T."/>
            <person name="Mori H."/>
        </authorList>
    </citation>
    <scope>NUCLEOTIDE SEQUENCE [LARGE SCALE GENOMIC DNA]</scope>
    <source>
        <strain evidence="5">JCM 30884</strain>
    </source>
</reference>
<dbReference type="InterPro" id="IPR013783">
    <property type="entry name" value="Ig-like_fold"/>
</dbReference>
<dbReference type="AlphaFoldDB" id="A0A6N4TH57"/>